<protein>
    <submittedName>
        <fullName evidence="1">Uncharacterized protein</fullName>
    </submittedName>
</protein>
<proteinExistence type="predicted"/>
<dbReference type="AlphaFoldDB" id="A0A927A3P6"/>
<evidence type="ECO:0000313" key="1">
    <source>
        <dbReference type="EMBL" id="MBD2296361.1"/>
    </source>
</evidence>
<comment type="caution">
    <text evidence="1">The sequence shown here is derived from an EMBL/GenBank/DDBJ whole genome shotgun (WGS) entry which is preliminary data.</text>
</comment>
<name>A0A927A3P6_9NOST</name>
<reference evidence="2" key="1">
    <citation type="journal article" date="2020" name="ISME J.">
        <title>Comparative genomics reveals insights into cyanobacterial evolution and habitat adaptation.</title>
        <authorList>
            <person name="Chen M.Y."/>
            <person name="Teng W.K."/>
            <person name="Zhao L."/>
            <person name="Hu C.X."/>
            <person name="Zhou Y.K."/>
            <person name="Han B.P."/>
            <person name="Song L.R."/>
            <person name="Shu W.S."/>
        </authorList>
    </citation>
    <scope>NUCLEOTIDE SEQUENCE [LARGE SCALE GENOMIC DNA]</scope>
    <source>
        <strain evidence="2">FACHB-251</strain>
    </source>
</reference>
<dbReference type="EMBL" id="JACJQU010000022">
    <property type="protein sequence ID" value="MBD2296361.1"/>
    <property type="molecule type" value="Genomic_DNA"/>
</dbReference>
<accession>A0A927A3P6</accession>
<gene>
    <name evidence="1" type="ORF">H6G06_23470</name>
</gene>
<dbReference type="RefSeq" id="WP_190564483.1">
    <property type="nucleotide sequence ID" value="NZ_JACJQU010000022.1"/>
</dbReference>
<evidence type="ECO:0000313" key="2">
    <source>
        <dbReference type="Proteomes" id="UP000662185"/>
    </source>
</evidence>
<sequence>MNKKSSISELANKALQDRFIIQKLSDKVYELMLQDLRLQRDRSQNYQV</sequence>
<keyword evidence="2" id="KW-1185">Reference proteome</keyword>
<dbReference type="Proteomes" id="UP000662185">
    <property type="component" value="Unassembled WGS sequence"/>
</dbReference>
<organism evidence="1 2">
    <name type="scientific">Anabaena sphaerica FACHB-251</name>
    <dbReference type="NCBI Taxonomy" id="2692883"/>
    <lineage>
        <taxon>Bacteria</taxon>
        <taxon>Bacillati</taxon>
        <taxon>Cyanobacteriota</taxon>
        <taxon>Cyanophyceae</taxon>
        <taxon>Nostocales</taxon>
        <taxon>Nostocaceae</taxon>
        <taxon>Anabaena</taxon>
    </lineage>
</organism>